<evidence type="ECO:0000313" key="2">
    <source>
        <dbReference type="Proteomes" id="UP001239111"/>
    </source>
</evidence>
<keyword evidence="2" id="KW-1185">Reference proteome</keyword>
<gene>
    <name evidence="1" type="ORF">QAD02_005510</name>
</gene>
<accession>A0ACC2NTN9</accession>
<organism evidence="1 2">
    <name type="scientific">Eretmocerus hayati</name>
    <dbReference type="NCBI Taxonomy" id="131215"/>
    <lineage>
        <taxon>Eukaryota</taxon>
        <taxon>Metazoa</taxon>
        <taxon>Ecdysozoa</taxon>
        <taxon>Arthropoda</taxon>
        <taxon>Hexapoda</taxon>
        <taxon>Insecta</taxon>
        <taxon>Pterygota</taxon>
        <taxon>Neoptera</taxon>
        <taxon>Endopterygota</taxon>
        <taxon>Hymenoptera</taxon>
        <taxon>Apocrita</taxon>
        <taxon>Proctotrupomorpha</taxon>
        <taxon>Chalcidoidea</taxon>
        <taxon>Aphelinidae</taxon>
        <taxon>Aphelininae</taxon>
        <taxon>Eretmocerus</taxon>
    </lineage>
</organism>
<dbReference type="Proteomes" id="UP001239111">
    <property type="component" value="Chromosome 3"/>
</dbReference>
<protein>
    <submittedName>
        <fullName evidence="1">Uncharacterized protein</fullName>
    </submittedName>
</protein>
<proteinExistence type="predicted"/>
<comment type="caution">
    <text evidence="1">The sequence shown here is derived from an EMBL/GenBank/DDBJ whole genome shotgun (WGS) entry which is preliminary data.</text>
</comment>
<name>A0ACC2NTN9_9HYME</name>
<sequence>MWLTDKGEIQWFTSSTGSQACTTNFLSLIRRIMSVITLVQLVSILLLSMTVKENIGHGRLMDPVSRSCAWMFQTPGSVTNWDNNGLNCGFVHQDKDNASSVTKCGVCGDSFNQPQPRPNERGGTYGRGAIVRSYAPGQNISVRVEITTAHRGYFEFSICPLPGPMGPETEDCFKRYPLEGYMLAPYRNSTKARRIAGPQGINENGIYEIELQLPAGLTCRYCSFRWEYTPE</sequence>
<dbReference type="EMBL" id="CM056743">
    <property type="protein sequence ID" value="KAJ8674248.1"/>
    <property type="molecule type" value="Genomic_DNA"/>
</dbReference>
<evidence type="ECO:0000313" key="1">
    <source>
        <dbReference type="EMBL" id="KAJ8674248.1"/>
    </source>
</evidence>
<reference evidence="1" key="1">
    <citation type="submission" date="2023-04" db="EMBL/GenBank/DDBJ databases">
        <title>A chromosome-level genome assembly of the parasitoid wasp Eretmocerus hayati.</title>
        <authorList>
            <person name="Zhong Y."/>
            <person name="Liu S."/>
            <person name="Liu Y."/>
        </authorList>
    </citation>
    <scope>NUCLEOTIDE SEQUENCE</scope>
    <source>
        <strain evidence="1">ZJU_SS_LIU_2023</strain>
    </source>
</reference>